<evidence type="ECO:0000313" key="4">
    <source>
        <dbReference type="EMBL" id="QJH94030.1"/>
    </source>
</evidence>
<sequence length="66" mass="7032">MTLRTDLANIGIAIIEERDGLLLLQGTANKRKASVSVNLPDAEALAEAKRQIASNMGTWPEVIDGA</sequence>
<evidence type="ECO:0000313" key="2">
    <source>
        <dbReference type="EMBL" id="QJA67354.1"/>
    </source>
</evidence>
<organism evidence="1">
    <name type="scientific">viral metagenome</name>
    <dbReference type="NCBI Taxonomy" id="1070528"/>
    <lineage>
        <taxon>unclassified sequences</taxon>
        <taxon>metagenomes</taxon>
        <taxon>organismal metagenomes</taxon>
    </lineage>
</organism>
<dbReference type="EMBL" id="MT143701">
    <property type="protein sequence ID" value="QJB00794.1"/>
    <property type="molecule type" value="Genomic_DNA"/>
</dbReference>
<dbReference type="EMBL" id="MT145197">
    <property type="protein sequence ID" value="QJI05310.1"/>
    <property type="molecule type" value="Genomic_DNA"/>
</dbReference>
<accession>A0A6H1ZB53</accession>
<gene>
    <name evidence="3" type="ORF">MM171A00166_0037</name>
    <name evidence="5" type="ORF">MM415A00140_0060</name>
    <name evidence="2" type="ORF">MM415B00227_0016</name>
    <name evidence="1" type="ORF">TM448A00134_0026</name>
    <name evidence="4" type="ORF">TM448B00166_0074</name>
</gene>
<dbReference type="EMBL" id="MT144594">
    <property type="protein sequence ID" value="QJH94030.1"/>
    <property type="molecule type" value="Genomic_DNA"/>
</dbReference>
<name>A0A6H1ZB53_9ZZZZ</name>
<protein>
    <submittedName>
        <fullName evidence="1">Uncharacterized protein</fullName>
    </submittedName>
</protein>
<evidence type="ECO:0000313" key="3">
    <source>
        <dbReference type="EMBL" id="QJB00794.1"/>
    </source>
</evidence>
<evidence type="ECO:0000313" key="1">
    <source>
        <dbReference type="EMBL" id="QJA44692.1"/>
    </source>
</evidence>
<dbReference type="EMBL" id="MT143979">
    <property type="protein sequence ID" value="QJA44692.1"/>
    <property type="molecule type" value="Genomic_DNA"/>
</dbReference>
<reference evidence="1" key="1">
    <citation type="submission" date="2020-03" db="EMBL/GenBank/DDBJ databases">
        <title>The deep terrestrial virosphere.</title>
        <authorList>
            <person name="Holmfeldt K."/>
            <person name="Nilsson E."/>
            <person name="Simone D."/>
            <person name="Lopez-Fernandez M."/>
            <person name="Wu X."/>
            <person name="de Brujin I."/>
            <person name="Lundin D."/>
            <person name="Andersson A."/>
            <person name="Bertilsson S."/>
            <person name="Dopson M."/>
        </authorList>
    </citation>
    <scope>NUCLEOTIDE SEQUENCE</scope>
    <source>
        <strain evidence="3">MM171A00166</strain>
        <strain evidence="5">MM415A00140</strain>
        <strain evidence="2">MM415B00227</strain>
        <strain evidence="1">TM448A00134</strain>
        <strain evidence="4">TM448B00166</strain>
    </source>
</reference>
<dbReference type="EMBL" id="MT141570">
    <property type="protein sequence ID" value="QJA67354.1"/>
    <property type="molecule type" value="Genomic_DNA"/>
</dbReference>
<dbReference type="AlphaFoldDB" id="A0A6H1ZB53"/>
<proteinExistence type="predicted"/>
<evidence type="ECO:0000313" key="5">
    <source>
        <dbReference type="EMBL" id="QJI05310.1"/>
    </source>
</evidence>